<dbReference type="AlphaFoldDB" id="A0A9N9TSR0"/>
<feature type="region of interest" description="Disordered" evidence="1">
    <location>
        <begin position="441"/>
        <end position="479"/>
    </location>
</feature>
<feature type="signal peptide" evidence="2">
    <location>
        <begin position="1"/>
        <end position="16"/>
    </location>
</feature>
<reference evidence="4" key="1">
    <citation type="submission" date="2022-01" db="EMBL/GenBank/DDBJ databases">
        <authorList>
            <person name="King R."/>
        </authorList>
    </citation>
    <scope>NUCLEOTIDE SEQUENCE</scope>
</reference>
<dbReference type="OrthoDB" id="8194084at2759"/>
<accession>A0A9N9TSR0</accession>
<gene>
    <name evidence="4" type="ORF">PHYEVI_LOCUS6011</name>
</gene>
<feature type="compositionally biased region" description="Basic and acidic residues" evidence="1">
    <location>
        <begin position="190"/>
        <end position="207"/>
    </location>
</feature>
<protein>
    <recommendedName>
        <fullName evidence="3">DUF4774 domain-containing protein</fullName>
    </recommendedName>
</protein>
<feature type="domain" description="DUF4774" evidence="3">
    <location>
        <begin position="412"/>
        <end position="456"/>
    </location>
</feature>
<dbReference type="EMBL" id="OU900095">
    <property type="protein sequence ID" value="CAG9859643.1"/>
    <property type="molecule type" value="Genomic_DNA"/>
</dbReference>
<feature type="compositionally biased region" description="Basic and acidic residues" evidence="1">
    <location>
        <begin position="456"/>
        <end position="472"/>
    </location>
</feature>
<proteinExistence type="predicted"/>
<dbReference type="InterPro" id="IPR031942">
    <property type="entry name" value="DUF4774"/>
</dbReference>
<name>A0A9N9TSR0_PHYSR</name>
<organism evidence="4 5">
    <name type="scientific">Phyllotreta striolata</name>
    <name type="common">Striped flea beetle</name>
    <name type="synonym">Crioceris striolata</name>
    <dbReference type="NCBI Taxonomy" id="444603"/>
    <lineage>
        <taxon>Eukaryota</taxon>
        <taxon>Metazoa</taxon>
        <taxon>Ecdysozoa</taxon>
        <taxon>Arthropoda</taxon>
        <taxon>Hexapoda</taxon>
        <taxon>Insecta</taxon>
        <taxon>Pterygota</taxon>
        <taxon>Neoptera</taxon>
        <taxon>Endopterygota</taxon>
        <taxon>Coleoptera</taxon>
        <taxon>Polyphaga</taxon>
        <taxon>Cucujiformia</taxon>
        <taxon>Chrysomeloidea</taxon>
        <taxon>Chrysomelidae</taxon>
        <taxon>Galerucinae</taxon>
        <taxon>Alticini</taxon>
        <taxon>Phyllotreta</taxon>
    </lineage>
</organism>
<feature type="compositionally biased region" description="Polar residues" evidence="1">
    <location>
        <begin position="177"/>
        <end position="189"/>
    </location>
</feature>
<feature type="chain" id="PRO_5040403513" description="DUF4774 domain-containing protein" evidence="2">
    <location>
        <begin position="17"/>
        <end position="479"/>
    </location>
</feature>
<dbReference type="Proteomes" id="UP001153712">
    <property type="component" value="Chromosome 2"/>
</dbReference>
<sequence length="479" mass="52594">MLLKLSLILHVALVLGFPKEAPEPMKTSVESLEPAQKPYFYLTQQNVNNPQAGDQQMLNEENPKASFPPQQVLQIQPNMPNGYGVQYLEPQFQYPVYNQQAFPRVQPSILVYGAGGQGQPILINPGSPPGNFLVPQQPGTNVFIRGNPQTPVFVGGYPNPKPAHIPPIEKDAEEIPTNPSNIPPLQSTDPQEKRPEKLETFTEDYKPDQPITNPSGGSDGTPRPLTRNDLRPGHRFFILNGEPLYQNYPINYPGEQQVNFQQIEQPFQQRLQDKQPQQEVNYNVPVQGFFLRQVPSNFNAVPVENPGDLNRPNPNQNGPQYTQSFVPLGPQAFQQEDFNQLNIPQEALFRLPIGQFRFAPPNNAYFPYSEDAENDSVVVNANFEDPGDLGLRGSNQEDVSLPVAKSSDASTAQATPGAVALAGPGGMAGAAPKATALAGKGGLAISSPKATAIAGTKEERKEAKDEEKEKEKKPTRKPK</sequence>
<evidence type="ECO:0000256" key="2">
    <source>
        <dbReference type="SAM" id="SignalP"/>
    </source>
</evidence>
<keyword evidence="5" id="KW-1185">Reference proteome</keyword>
<evidence type="ECO:0000313" key="4">
    <source>
        <dbReference type="EMBL" id="CAG9859643.1"/>
    </source>
</evidence>
<feature type="region of interest" description="Disordered" evidence="1">
    <location>
        <begin position="161"/>
        <end position="231"/>
    </location>
</feature>
<keyword evidence="2" id="KW-0732">Signal</keyword>
<evidence type="ECO:0000259" key="3">
    <source>
        <dbReference type="Pfam" id="PF15999"/>
    </source>
</evidence>
<dbReference type="Pfam" id="PF15999">
    <property type="entry name" value="DUF4774"/>
    <property type="match status" value="1"/>
</dbReference>
<evidence type="ECO:0000313" key="5">
    <source>
        <dbReference type="Proteomes" id="UP001153712"/>
    </source>
</evidence>
<evidence type="ECO:0000256" key="1">
    <source>
        <dbReference type="SAM" id="MobiDB-lite"/>
    </source>
</evidence>